<dbReference type="InterPro" id="IPR011604">
    <property type="entry name" value="PDDEXK-like_dom_sf"/>
</dbReference>
<protein>
    <submittedName>
        <fullName evidence="11">DNA helicase/exodeoxyribonuclease V, subunit B</fullName>
    </submittedName>
</protein>
<dbReference type="InterPro" id="IPR038726">
    <property type="entry name" value="PDDEXK_AddAB-type"/>
</dbReference>
<reference evidence="11 12" key="1">
    <citation type="submission" date="2016-11" db="EMBL/GenBank/DDBJ databases">
        <authorList>
            <person name="Jaros S."/>
            <person name="Januszkiewicz K."/>
            <person name="Wedrychowicz H."/>
        </authorList>
    </citation>
    <scope>NUCLEOTIDE SEQUENCE [LARGE SCALE GENOMIC DNA]</scope>
    <source>
        <strain evidence="11 12">DSM 15970</strain>
    </source>
</reference>
<dbReference type="AlphaFoldDB" id="A0A1M6CAZ2"/>
<dbReference type="InterPro" id="IPR014017">
    <property type="entry name" value="DNA_helicase_UvrD-like_C"/>
</dbReference>
<keyword evidence="6" id="KW-0269">Exonuclease</keyword>
<keyword evidence="8" id="KW-0238">DNA-binding</keyword>
<dbReference type="Proteomes" id="UP000184342">
    <property type="component" value="Unassembled WGS sequence"/>
</dbReference>
<proteinExistence type="predicted"/>
<evidence type="ECO:0000256" key="8">
    <source>
        <dbReference type="ARBA" id="ARBA00023125"/>
    </source>
</evidence>
<dbReference type="InterPro" id="IPR049035">
    <property type="entry name" value="ADDB_N"/>
</dbReference>
<dbReference type="GO" id="GO:0006310">
    <property type="term" value="P:DNA recombination"/>
    <property type="evidence" value="ECO:0007669"/>
    <property type="project" value="TreeGrafter"/>
</dbReference>
<evidence type="ECO:0000256" key="6">
    <source>
        <dbReference type="ARBA" id="ARBA00022839"/>
    </source>
</evidence>
<keyword evidence="9" id="KW-0234">DNA repair</keyword>
<dbReference type="GO" id="GO:0003677">
    <property type="term" value="F:DNA binding"/>
    <property type="evidence" value="ECO:0007669"/>
    <property type="project" value="UniProtKB-KW"/>
</dbReference>
<evidence type="ECO:0000313" key="12">
    <source>
        <dbReference type="Proteomes" id="UP000184342"/>
    </source>
</evidence>
<name>A0A1M6CAZ2_9FIRM</name>
<dbReference type="PANTHER" id="PTHR30591:SF1">
    <property type="entry name" value="RECBCD ENZYME SUBUNIT RECC"/>
    <property type="match status" value="1"/>
</dbReference>
<dbReference type="Gene3D" id="3.90.320.10">
    <property type="match status" value="1"/>
</dbReference>
<evidence type="ECO:0000256" key="7">
    <source>
        <dbReference type="ARBA" id="ARBA00022840"/>
    </source>
</evidence>
<dbReference type="RefSeq" id="WP_073992808.1">
    <property type="nucleotide sequence ID" value="NZ_FQYT01000004.1"/>
</dbReference>
<dbReference type="EMBL" id="FQYT01000004">
    <property type="protein sequence ID" value="SHI58167.1"/>
    <property type="molecule type" value="Genomic_DNA"/>
</dbReference>
<evidence type="ECO:0000256" key="4">
    <source>
        <dbReference type="ARBA" id="ARBA00022801"/>
    </source>
</evidence>
<keyword evidence="4" id="KW-0378">Hydrolase</keyword>
<dbReference type="GO" id="GO:0004527">
    <property type="term" value="F:exonuclease activity"/>
    <property type="evidence" value="ECO:0007669"/>
    <property type="project" value="UniProtKB-KW"/>
</dbReference>
<keyword evidence="1" id="KW-0540">Nuclease</keyword>
<dbReference type="STRING" id="1122934.SAMN02745691_00520"/>
<dbReference type="GO" id="GO:0004386">
    <property type="term" value="F:helicase activity"/>
    <property type="evidence" value="ECO:0007669"/>
    <property type="project" value="UniProtKB-KW"/>
</dbReference>
<accession>A0A1M6CAZ2</accession>
<evidence type="ECO:0000256" key="3">
    <source>
        <dbReference type="ARBA" id="ARBA00022763"/>
    </source>
</evidence>
<evidence type="ECO:0000256" key="9">
    <source>
        <dbReference type="ARBA" id="ARBA00023204"/>
    </source>
</evidence>
<dbReference type="GO" id="GO:0006281">
    <property type="term" value="P:DNA repair"/>
    <property type="evidence" value="ECO:0007669"/>
    <property type="project" value="UniProtKB-KW"/>
</dbReference>
<dbReference type="PANTHER" id="PTHR30591">
    <property type="entry name" value="RECBCD ENZYME SUBUNIT RECC"/>
    <property type="match status" value="1"/>
</dbReference>
<organism evidence="11 12">
    <name type="scientific">Parasporobacterium paucivorans DSM 15970</name>
    <dbReference type="NCBI Taxonomy" id="1122934"/>
    <lineage>
        <taxon>Bacteria</taxon>
        <taxon>Bacillati</taxon>
        <taxon>Bacillota</taxon>
        <taxon>Clostridia</taxon>
        <taxon>Lachnospirales</taxon>
        <taxon>Lachnospiraceae</taxon>
        <taxon>Parasporobacterium</taxon>
    </lineage>
</organism>
<keyword evidence="2" id="KW-0547">Nucleotide-binding</keyword>
<keyword evidence="7" id="KW-0067">ATP-binding</keyword>
<dbReference type="OrthoDB" id="9758506at2"/>
<dbReference type="InterPro" id="IPR027417">
    <property type="entry name" value="P-loop_NTPase"/>
</dbReference>
<keyword evidence="12" id="KW-1185">Reference proteome</keyword>
<evidence type="ECO:0000256" key="5">
    <source>
        <dbReference type="ARBA" id="ARBA00022806"/>
    </source>
</evidence>
<dbReference type="SUPFAM" id="SSF52540">
    <property type="entry name" value="P-loop containing nucleoside triphosphate hydrolases"/>
    <property type="match status" value="1"/>
</dbReference>
<evidence type="ECO:0000256" key="1">
    <source>
        <dbReference type="ARBA" id="ARBA00022722"/>
    </source>
</evidence>
<dbReference type="Gene3D" id="3.40.50.300">
    <property type="entry name" value="P-loop containing nucleotide triphosphate hydrolases"/>
    <property type="match status" value="4"/>
</dbReference>
<dbReference type="PROSITE" id="PS51217">
    <property type="entry name" value="UVRD_HELICASE_CTER"/>
    <property type="match status" value="1"/>
</dbReference>
<gene>
    <name evidence="11" type="ORF">SAMN02745691_00520</name>
</gene>
<dbReference type="Pfam" id="PF21445">
    <property type="entry name" value="ADDB_N"/>
    <property type="match status" value="1"/>
</dbReference>
<sequence>MSLQLILGSSGAGKSHRMYTEVIEKSIAEPEKSFIIIVPEQFTMETQKDIVSMHPKKGTMNIDIVSFGRLAFRVFEEAGIETTEVLDDMGKILVLRKVIEDKKKQLCLYQKKINMPGFVLEMKSMISEILQYGMGGKDLEDILRLSTQKPALHAKMTDVSLIFAAFEEYLQDRYITTEEVLALLCRYIGNSVYIRDTSIYVDGFTGFTPLQYRVLALLMKYGERVSVSVTVPDSRGGIDAIKPHNIFYLSKKTIDNLEKIASQQGIQIERIAVNKDSVPYRFRKSESLAYLERNLFHFQGEKPYEKVPSISISLCKTPHKEAEGIAGKIFELIRDQGYRYRDIAVVTGDVGSCYRAFEEVFTNNGIPFFLDYKKGLNTNPLIEGVKGILEILEKRFTYESVFRYLRSGMTNLAPETVDQMENYVLARGIRGVKAWEGDWDLPEEILEAKNNFLRPLSGLHETWKNKENTVRDKLKALYEYMVGQQMASKILQMGQELDRSGKEGLALEYEQVYGLFVELLDKLAALLGDEYLNLKELRAILESGFGEMKVGIIPPTIDRVVIGDIERTRLSHVKVLFLAGVNDGIIPKAASGGGILSEAEREFLAINHFELSPTARENSFIQKLYLYLNLTKPEDSIYISYAKMSSDLASLRPSYLIREIRKLFPSIPFRDEEEQDDLVKKVISRYAGLSCLSEKIGNYREHELEPAAGELYSLFREMEGTGEMAAKLARAAFHSNGETQLEKAVAAALYGGGGSVSRLEKYASCAYSHFLSYGLALAERKEYSVEAVDMGNLYHQALEAFSNRLSESEHDFRSMPDAFRDFLVHECVRDVTAGYGNTVLLSSARNAYIIRRVERITARTVWIIQEQIKRGKFSPEYFELSFQNGRIDRVDVYEEDGNRYLRVIDYKSGTKSFSITDAYYHLQMQLLIYMGVVCGLEEKKHPDKKNIPAAVCYYHIEDPILLKGEDVLEKTRMNGLVNASEAVMGAMELDPKGKAVMKTAKGNEISQEDFLRLLTYEQEQAAALNQRIREGDIRVNPYRKGNDTPCRYCPYKSVCGFDTKNPSFGYRYLDKLDTEEIWKDIRKEADSHGDEMDRQTETGN</sequence>
<evidence type="ECO:0000256" key="2">
    <source>
        <dbReference type="ARBA" id="ARBA00022741"/>
    </source>
</evidence>
<evidence type="ECO:0000313" key="11">
    <source>
        <dbReference type="EMBL" id="SHI58167.1"/>
    </source>
</evidence>
<dbReference type="GO" id="GO:0005524">
    <property type="term" value="F:ATP binding"/>
    <property type="evidence" value="ECO:0007669"/>
    <property type="project" value="UniProtKB-KW"/>
</dbReference>
<evidence type="ECO:0000259" key="10">
    <source>
        <dbReference type="PROSITE" id="PS51217"/>
    </source>
</evidence>
<keyword evidence="3" id="KW-0227">DNA damage</keyword>
<feature type="domain" description="UvrD-like helicase C-terminal" evidence="10">
    <location>
        <begin position="279"/>
        <end position="570"/>
    </location>
</feature>
<keyword evidence="5 11" id="KW-0347">Helicase</keyword>
<dbReference type="Pfam" id="PF12705">
    <property type="entry name" value="PDDEXK_1"/>
    <property type="match status" value="1"/>
</dbReference>